<evidence type="ECO:0000256" key="8">
    <source>
        <dbReference type="PROSITE-ProRule" id="PRU00330"/>
    </source>
</evidence>
<dbReference type="Gene3D" id="1.20.1310.10">
    <property type="entry name" value="Cullin Repeats"/>
    <property type="match status" value="4"/>
</dbReference>
<reference evidence="12" key="1">
    <citation type="submission" date="2017-12" db="EMBL/GenBank/DDBJ databases">
        <title>Gene loss provides genomic basis for host adaptation in cereal stripe rust fungi.</title>
        <authorList>
            <person name="Xia C."/>
        </authorList>
    </citation>
    <scope>NUCLEOTIDE SEQUENCE [LARGE SCALE GENOMIC DNA]</scope>
    <source>
        <strain evidence="12">93-210</strain>
    </source>
</reference>
<keyword evidence="4" id="KW-1017">Isopeptide bond</keyword>
<dbReference type="SMART" id="SM00182">
    <property type="entry name" value="CULLIN"/>
    <property type="match status" value="1"/>
</dbReference>
<gene>
    <name evidence="12" type="ORF">PSTT_09112</name>
</gene>
<comment type="pathway">
    <text evidence="1">Protein modification; protein ubiquitination.</text>
</comment>
<dbReference type="EMBL" id="PKSL01000089">
    <property type="protein sequence ID" value="POW06233.1"/>
    <property type="molecule type" value="Genomic_DNA"/>
</dbReference>
<dbReference type="Pfam" id="PF00888">
    <property type="entry name" value="Cullin"/>
    <property type="match status" value="1"/>
</dbReference>
<evidence type="ECO:0000256" key="2">
    <source>
        <dbReference type="ARBA" id="ARBA00006019"/>
    </source>
</evidence>
<keyword evidence="5" id="KW-0677">Repeat</keyword>
<accession>A0A2S4V9M2</accession>
<dbReference type="Pfam" id="PF10557">
    <property type="entry name" value="Cullin_Nedd8"/>
    <property type="match status" value="1"/>
</dbReference>
<dbReference type="InterPro" id="IPR016158">
    <property type="entry name" value="Cullin_homology"/>
</dbReference>
<dbReference type="InterPro" id="IPR019559">
    <property type="entry name" value="Cullin_neddylation_domain"/>
</dbReference>
<dbReference type="GO" id="GO:0019005">
    <property type="term" value="C:SCF ubiquitin ligase complex"/>
    <property type="evidence" value="ECO:0007669"/>
    <property type="project" value="UniProtKB-ARBA"/>
</dbReference>
<evidence type="ECO:0000256" key="6">
    <source>
        <dbReference type="ARBA" id="ARBA00022786"/>
    </source>
</evidence>
<dbReference type="InterPro" id="IPR015915">
    <property type="entry name" value="Kelch-typ_b-propeller"/>
</dbReference>
<comment type="caution">
    <text evidence="12">The sequence shown here is derived from an EMBL/GenBank/DDBJ whole genome shotgun (WGS) entry which is preliminary data.</text>
</comment>
<evidence type="ECO:0000256" key="10">
    <source>
        <dbReference type="SAM" id="MobiDB-lite"/>
    </source>
</evidence>
<feature type="compositionally biased region" description="Polar residues" evidence="10">
    <location>
        <begin position="1449"/>
        <end position="1462"/>
    </location>
</feature>
<dbReference type="SUPFAM" id="SSF46785">
    <property type="entry name" value="Winged helix' DNA-binding domain"/>
    <property type="match status" value="1"/>
</dbReference>
<evidence type="ECO:0000313" key="12">
    <source>
        <dbReference type="EMBL" id="POW06233.1"/>
    </source>
</evidence>
<feature type="compositionally biased region" description="Basic and acidic residues" evidence="10">
    <location>
        <begin position="779"/>
        <end position="789"/>
    </location>
</feature>
<sequence>MATGANLMGADLYKCLHQYFVEHVKGICQASIELEGEKFLQYYTEKWERFTTGASFVNRLFTYLNRHWIKREKDEGRKNVHSVYTLALVNWKENFFVDLQKHNKLTLAVLSLIENQRNNEVIDPNLVKRAVGSFVSLGLDESDSNRQNLDVYKESFEGPFLKETERYYRVESEAFIAKTSIPEYMQKAEMRLKEEENRVDMYLHLSSRRMLVTTCETVLVKEHAELLQEEFMRLLENQKESDLSRMHGLLGRIPEGLDPLRAQFEVATKASGISEISRIAGDKPDSVEPKAYVDGILGVYTKYSELVKKSFRGEAGFNAALDKACREFINTNAVTGKSSQKSPELLAKYSDQLLKKTNKVGEETDLNQSLLQTMTVFKYIEAKDVFQKFYSKMLAKRLVFFQSASDDAEASMISRLKDQCGYDYTAKMQRMFSDMALCKDLNDQFKERMTQTHDASDLSVDFHALALATGSWPLQAPTTGLTIPIELAPTYERFSLYYQNKHSGESAILLQFNVGGDSLSFSEISTGTGLDDPTLKPTLALLVKQKVLTQDDDTYDLNLEFKSKKIRVSLNAPVKAEQKAESADVMKTVDEDRKLLIQAVIVRIMKSRKTLKHQALIQESIGQLASRFKPSVVDIKKAIEVLIEKEYVQRQKDSRDVFEYVKKKKKRMPNQHHRAHIPTSTTTTTTTTTTEAPPLTARSIQPQQPSGTLADLTACLRSTTGEIPPPLVGASITVLGTSIYVFGGRLVPTRLMISDMYRLDLNTLEWQKIWPEPSLGLRSDSKGKAKATESDLITQDPSSESTTTTTNEIQTPVIIPPRAPHPRYFHSAEAWGHKLVIFGGMGYAATPNKIHTQPTDSNHQPTESELGLCVLDDLVIFDSITRTWSFPTTSPAQQIAMPSPRYAHLSCLTSETGYDLPINNNQSQEESNDNNYMEISAQATPPIKILKPNRRRKRNLLTLLGGQDISNRYIGEINVLDLDSMQWIEGRRWERHCGTYRSVACTAPLTVRQGDRLDGSDNPDHDEDRLRRLSWSEKPSVERPEPCSTRSRVDLISHYSSSTTCFTLFNRSLYYHPPLSHTMTGVLPNGLRFQPGLWLLRDQTDCFAIWALDLSQANHKHVPIKVPHGQRPDISTYNNTQFGAGKVVWQRIDPGRIMMSGSWNRAVGWGNCLVILGNKDRDIVDDYHHRQINFVDLAFIDLEPFAIYQPPFSNQSYVPHGFSRETSLKSARLGLSLLSNVHLSDFEIVCVDGTVIPLNKRMLEDRWPWFRERLNEFKLKATKVNVAYQKQIQEFCQSSKTIINNNSNSSNTTAQLSIQPMVTTNAPKIPSIELPESYQVTARSLYLPHPSLVIQGLIEYLFTTDLITPLHQTPSILCSILILATTYQLEHLRMLTVHGLHRFLNPTHSKSLSQFGGPGNVAALIYEAATLSGCMALQIRSLKAIIAAQSKQQTGTTVPPSNNSRATGGGTGTTCHSVH</sequence>
<evidence type="ECO:0000259" key="11">
    <source>
        <dbReference type="PROSITE" id="PS50069"/>
    </source>
</evidence>
<dbReference type="InterPro" id="IPR036317">
    <property type="entry name" value="Cullin_homology_sf"/>
</dbReference>
<dbReference type="FunFam" id="1.20.1310.10:FF:000026">
    <property type="entry name" value="Cullin 1"/>
    <property type="match status" value="1"/>
</dbReference>
<evidence type="ECO:0000256" key="1">
    <source>
        <dbReference type="ARBA" id="ARBA00004906"/>
    </source>
</evidence>
<dbReference type="InterPro" id="IPR045093">
    <property type="entry name" value="Cullin"/>
</dbReference>
<dbReference type="Gene3D" id="4.10.1030.10">
    <property type="entry name" value="Ring Box Chain A, domain 5"/>
    <property type="match status" value="1"/>
</dbReference>
<protein>
    <recommendedName>
        <fullName evidence="11">Cullin family profile domain-containing protein</fullName>
    </recommendedName>
</protein>
<dbReference type="SMART" id="SM00884">
    <property type="entry name" value="Cullin_Nedd8"/>
    <property type="match status" value="1"/>
</dbReference>
<dbReference type="VEuPathDB" id="FungiDB:PSHT_14119"/>
<evidence type="ECO:0000256" key="4">
    <source>
        <dbReference type="ARBA" id="ARBA00022499"/>
    </source>
</evidence>
<dbReference type="PANTHER" id="PTHR11932">
    <property type="entry name" value="CULLIN"/>
    <property type="match status" value="1"/>
</dbReference>
<dbReference type="Gene3D" id="1.10.10.10">
    <property type="entry name" value="Winged helix-like DNA-binding domain superfamily/Winged helix DNA-binding domain"/>
    <property type="match status" value="2"/>
</dbReference>
<comment type="similarity">
    <text evidence="2 8 9">Belongs to the cullin family.</text>
</comment>
<dbReference type="InterPro" id="IPR011333">
    <property type="entry name" value="SKP1/BTB/POZ_sf"/>
</dbReference>
<dbReference type="FunFam" id="1.20.1310.10:FF:000007">
    <property type="entry name" value="Cullin 1"/>
    <property type="match status" value="1"/>
</dbReference>
<feature type="region of interest" description="Disordered" evidence="10">
    <location>
        <begin position="663"/>
        <end position="691"/>
    </location>
</feature>
<evidence type="ECO:0000256" key="3">
    <source>
        <dbReference type="ARBA" id="ARBA00022441"/>
    </source>
</evidence>
<keyword evidence="13" id="KW-1185">Reference proteome</keyword>
<feature type="region of interest" description="Disordered" evidence="10">
    <location>
        <begin position="777"/>
        <end position="808"/>
    </location>
</feature>
<feature type="compositionally biased region" description="Polar residues" evidence="10">
    <location>
        <begin position="791"/>
        <end position="801"/>
    </location>
</feature>
<keyword evidence="6" id="KW-0833">Ubl conjugation pathway</keyword>
<dbReference type="SUPFAM" id="SSF117281">
    <property type="entry name" value="Kelch motif"/>
    <property type="match status" value="1"/>
</dbReference>
<evidence type="ECO:0000256" key="7">
    <source>
        <dbReference type="ARBA" id="ARBA00022843"/>
    </source>
</evidence>
<dbReference type="InterPro" id="IPR036388">
    <property type="entry name" value="WH-like_DNA-bd_sf"/>
</dbReference>
<dbReference type="InterPro" id="IPR036390">
    <property type="entry name" value="WH_DNA-bd_sf"/>
</dbReference>
<keyword evidence="3" id="KW-0880">Kelch repeat</keyword>
<dbReference type="InterPro" id="IPR001373">
    <property type="entry name" value="Cullin_N"/>
</dbReference>
<evidence type="ECO:0000313" key="13">
    <source>
        <dbReference type="Proteomes" id="UP000239156"/>
    </source>
</evidence>
<dbReference type="PROSITE" id="PS50069">
    <property type="entry name" value="CULLIN_2"/>
    <property type="match status" value="1"/>
</dbReference>
<organism evidence="12 13">
    <name type="scientific">Puccinia striiformis</name>
    <dbReference type="NCBI Taxonomy" id="27350"/>
    <lineage>
        <taxon>Eukaryota</taxon>
        <taxon>Fungi</taxon>
        <taxon>Dikarya</taxon>
        <taxon>Basidiomycota</taxon>
        <taxon>Pucciniomycotina</taxon>
        <taxon>Pucciniomycetes</taxon>
        <taxon>Pucciniales</taxon>
        <taxon>Pucciniaceae</taxon>
        <taxon>Puccinia</taxon>
    </lineage>
</organism>
<dbReference type="Gene3D" id="3.30.710.10">
    <property type="entry name" value="Potassium Channel Kv1.1, Chain A"/>
    <property type="match status" value="1"/>
</dbReference>
<dbReference type="GO" id="GO:0006511">
    <property type="term" value="P:ubiquitin-dependent protein catabolic process"/>
    <property type="evidence" value="ECO:0007669"/>
    <property type="project" value="InterPro"/>
</dbReference>
<keyword evidence="7" id="KW-0832">Ubl conjugation</keyword>
<name>A0A2S4V9M2_9BASI</name>
<dbReference type="VEuPathDB" id="FungiDB:PSHT_14120"/>
<dbReference type="Gene3D" id="2.120.10.80">
    <property type="entry name" value="Kelch-type beta propeller"/>
    <property type="match status" value="1"/>
</dbReference>
<dbReference type="Proteomes" id="UP000239156">
    <property type="component" value="Unassembled WGS sequence"/>
</dbReference>
<feature type="compositionally biased region" description="Basic residues" evidence="10">
    <location>
        <begin position="663"/>
        <end position="676"/>
    </location>
</feature>
<feature type="compositionally biased region" description="Low complexity" evidence="10">
    <location>
        <begin position="679"/>
        <end position="690"/>
    </location>
</feature>
<dbReference type="FunFam" id="1.20.1310.10:FF:000011">
    <property type="entry name" value="Cullin 1"/>
    <property type="match status" value="1"/>
</dbReference>
<dbReference type="GO" id="GO:0031625">
    <property type="term" value="F:ubiquitin protein ligase binding"/>
    <property type="evidence" value="ECO:0007669"/>
    <property type="project" value="InterPro"/>
</dbReference>
<feature type="domain" description="Cullin family profile" evidence="11">
    <location>
        <begin position="341"/>
        <end position="505"/>
    </location>
</feature>
<dbReference type="SUPFAM" id="SSF75632">
    <property type="entry name" value="Cullin homology domain"/>
    <property type="match status" value="1"/>
</dbReference>
<feature type="region of interest" description="Disordered" evidence="10">
    <location>
        <begin position="1449"/>
        <end position="1475"/>
    </location>
</feature>
<dbReference type="InterPro" id="IPR016159">
    <property type="entry name" value="Cullin_repeat-like_dom_sf"/>
</dbReference>
<dbReference type="FunFam" id="1.10.10.10:FF:000014">
    <property type="entry name" value="Cullin 1"/>
    <property type="match status" value="1"/>
</dbReference>
<feature type="region of interest" description="Disordered" evidence="10">
    <location>
        <begin position="1009"/>
        <end position="1043"/>
    </location>
</feature>
<evidence type="ECO:0000256" key="9">
    <source>
        <dbReference type="RuleBase" id="RU003829"/>
    </source>
</evidence>
<dbReference type="VEuPathDB" id="FungiDB:PSTT_09112"/>
<proteinExistence type="inferred from homology"/>
<dbReference type="SUPFAM" id="SSF74788">
    <property type="entry name" value="Cullin repeat-like"/>
    <property type="match status" value="1"/>
</dbReference>
<evidence type="ECO:0000256" key="5">
    <source>
        <dbReference type="ARBA" id="ARBA00022737"/>
    </source>
</evidence>